<name>A0A2S6IG26_9ACTN</name>
<accession>A0A2S6IG26</accession>
<dbReference type="SUPFAM" id="SSF48317">
    <property type="entry name" value="Acid phosphatase/Vanadium-dependent haloperoxidase"/>
    <property type="match status" value="1"/>
</dbReference>
<dbReference type="Gene3D" id="1.20.144.10">
    <property type="entry name" value="Phosphatidic acid phosphatase type 2/haloperoxidase"/>
    <property type="match status" value="1"/>
</dbReference>
<gene>
    <name evidence="3" type="ORF">CLV92_11191</name>
</gene>
<organism evidence="3 4">
    <name type="scientific">Kineococcus xinjiangensis</name>
    <dbReference type="NCBI Taxonomy" id="512762"/>
    <lineage>
        <taxon>Bacteria</taxon>
        <taxon>Bacillati</taxon>
        <taxon>Actinomycetota</taxon>
        <taxon>Actinomycetes</taxon>
        <taxon>Kineosporiales</taxon>
        <taxon>Kineosporiaceae</taxon>
        <taxon>Kineococcus</taxon>
    </lineage>
</organism>
<evidence type="ECO:0000256" key="1">
    <source>
        <dbReference type="SAM" id="Phobius"/>
    </source>
</evidence>
<dbReference type="RefSeq" id="WP_104434048.1">
    <property type="nucleotide sequence ID" value="NZ_PTJD01000011.1"/>
</dbReference>
<feature type="transmembrane region" description="Helical" evidence="1">
    <location>
        <begin position="101"/>
        <end position="122"/>
    </location>
</feature>
<keyword evidence="4" id="KW-1185">Reference proteome</keyword>
<reference evidence="3 4" key="1">
    <citation type="submission" date="2018-02" db="EMBL/GenBank/DDBJ databases">
        <title>Genomic Encyclopedia of Archaeal and Bacterial Type Strains, Phase II (KMG-II): from individual species to whole genera.</title>
        <authorList>
            <person name="Goeker M."/>
        </authorList>
    </citation>
    <scope>NUCLEOTIDE SEQUENCE [LARGE SCALE GENOMIC DNA]</scope>
    <source>
        <strain evidence="3 4">DSM 22857</strain>
    </source>
</reference>
<keyword evidence="1" id="KW-1133">Transmembrane helix</keyword>
<keyword evidence="1" id="KW-0472">Membrane</keyword>
<sequence>MLAETPMRAAAPTGPRTAAGLAAAATALLASLAVLYAVCVLTPVGQRHEDAVHSAAGAGAEGTWPTGEVLTLLGLLSPAHLLAGLALVAVPALLRRRPLRAGVAAGVVLVAVALTELLKLVVLPRPGLAPGTGAALHNSLPSGHASAAVALVLALLLVVPARWRLPVGVVGGAAAAAVAGAVVDAGWHRVSDVLASVLLATAVWCAGGAVLARAERWPRAPEARAVAAVAAVPSLACAAALVVVYALPVASPATAAIAAPAAAALVSVVTAAALRDGDAPGSGAARGAAG</sequence>
<protein>
    <submittedName>
        <fullName evidence="3">PAP2 superfamily protein</fullName>
    </submittedName>
</protein>
<dbReference type="InterPro" id="IPR000326">
    <property type="entry name" value="PAP2/HPO"/>
</dbReference>
<dbReference type="EMBL" id="PTJD01000011">
    <property type="protein sequence ID" value="PPK93174.1"/>
    <property type="molecule type" value="Genomic_DNA"/>
</dbReference>
<feature type="transmembrane region" description="Helical" evidence="1">
    <location>
        <begin position="142"/>
        <end position="160"/>
    </location>
</feature>
<evidence type="ECO:0000313" key="4">
    <source>
        <dbReference type="Proteomes" id="UP000239485"/>
    </source>
</evidence>
<evidence type="ECO:0000313" key="3">
    <source>
        <dbReference type="EMBL" id="PPK93174.1"/>
    </source>
</evidence>
<dbReference type="Proteomes" id="UP000239485">
    <property type="component" value="Unassembled WGS sequence"/>
</dbReference>
<feature type="transmembrane region" description="Helical" evidence="1">
    <location>
        <begin position="167"/>
        <end position="187"/>
    </location>
</feature>
<evidence type="ECO:0000259" key="2">
    <source>
        <dbReference type="Pfam" id="PF01569"/>
    </source>
</evidence>
<dbReference type="InterPro" id="IPR036938">
    <property type="entry name" value="PAP2/HPO_sf"/>
</dbReference>
<feature type="transmembrane region" description="Helical" evidence="1">
    <location>
        <begin position="226"/>
        <end position="247"/>
    </location>
</feature>
<feature type="transmembrane region" description="Helical" evidence="1">
    <location>
        <begin position="193"/>
        <end position="214"/>
    </location>
</feature>
<dbReference type="Pfam" id="PF01569">
    <property type="entry name" value="PAP2"/>
    <property type="match status" value="1"/>
</dbReference>
<feature type="domain" description="Phosphatidic acid phosphatase type 2/haloperoxidase" evidence="2">
    <location>
        <begin position="105"/>
        <end position="206"/>
    </location>
</feature>
<proteinExistence type="predicted"/>
<comment type="caution">
    <text evidence="3">The sequence shown here is derived from an EMBL/GenBank/DDBJ whole genome shotgun (WGS) entry which is preliminary data.</text>
</comment>
<feature type="transmembrane region" description="Helical" evidence="1">
    <location>
        <begin position="253"/>
        <end position="274"/>
    </location>
</feature>
<keyword evidence="1" id="KW-0812">Transmembrane</keyword>
<dbReference type="AlphaFoldDB" id="A0A2S6IG26"/>
<feature type="transmembrane region" description="Helical" evidence="1">
    <location>
        <begin position="72"/>
        <end position="94"/>
    </location>
</feature>